<reference evidence="2 3" key="1">
    <citation type="submission" date="2016-10" db="EMBL/GenBank/DDBJ databases">
        <authorList>
            <person name="de Groot N.N."/>
        </authorList>
    </citation>
    <scope>NUCLEOTIDE SEQUENCE [LARGE SCALE GENOMIC DNA]</scope>
    <source>
        <strain evidence="2 3">DSM 29316</strain>
    </source>
</reference>
<dbReference type="EMBL" id="FOJU01000003">
    <property type="protein sequence ID" value="SFA97916.1"/>
    <property type="molecule type" value="Genomic_DNA"/>
</dbReference>
<name>A0A1I0XBW7_9RHOB</name>
<dbReference type="Pfam" id="PF13468">
    <property type="entry name" value="Glyoxalase_3"/>
    <property type="match status" value="1"/>
</dbReference>
<evidence type="ECO:0000313" key="2">
    <source>
        <dbReference type="EMBL" id="SFA97916.1"/>
    </source>
</evidence>
<dbReference type="STRING" id="871651.SAMN05421688_2045"/>
<gene>
    <name evidence="2" type="ORF">SAMN05421688_2045</name>
</gene>
<keyword evidence="3" id="KW-1185">Reference proteome</keyword>
<dbReference type="Gene3D" id="3.10.180.10">
    <property type="entry name" value="2,3-Dihydroxybiphenyl 1,2-Dioxygenase, domain 1"/>
    <property type="match status" value="1"/>
</dbReference>
<dbReference type="Proteomes" id="UP000198796">
    <property type="component" value="Unassembled WGS sequence"/>
</dbReference>
<dbReference type="InterPro" id="IPR029068">
    <property type="entry name" value="Glyas_Bleomycin-R_OHBP_Dase"/>
</dbReference>
<dbReference type="RefSeq" id="WP_092064080.1">
    <property type="nucleotide sequence ID" value="NZ_FOJU01000003.1"/>
</dbReference>
<organism evidence="2 3">
    <name type="scientific">Poseidonocella pacifica</name>
    <dbReference type="NCBI Taxonomy" id="871651"/>
    <lineage>
        <taxon>Bacteria</taxon>
        <taxon>Pseudomonadati</taxon>
        <taxon>Pseudomonadota</taxon>
        <taxon>Alphaproteobacteria</taxon>
        <taxon>Rhodobacterales</taxon>
        <taxon>Roseobacteraceae</taxon>
        <taxon>Poseidonocella</taxon>
    </lineage>
</organism>
<dbReference type="AlphaFoldDB" id="A0A1I0XBW7"/>
<sequence length="201" mass="21985">MLRLDHLVVAAETLEVGCDHVEAALGVRPGPGGLHARFGTHNRLLGLGEGLYLEVIAIDPEAPEPSRPRWFGLDDFSGPPRLLTWVCATRDLEAAPEEAGPPVEMERGDLRWRMCVPPGGALPFDQCYPAILQWDGSDHPADRLDRSGLVLRRFTVQHPEAELLNTRLGPLLVDDRVAIESGPRPRLCAEFTGPGKVALLL</sequence>
<dbReference type="InterPro" id="IPR025870">
    <property type="entry name" value="Glyoxalase-like_dom"/>
</dbReference>
<accession>A0A1I0XBW7</accession>
<proteinExistence type="predicted"/>
<feature type="domain" description="Glyoxalase-like" evidence="1">
    <location>
        <begin position="4"/>
        <end position="169"/>
    </location>
</feature>
<protein>
    <submittedName>
        <fullName evidence="2">Glyoxalase-like domain-containing protein</fullName>
    </submittedName>
</protein>
<evidence type="ECO:0000259" key="1">
    <source>
        <dbReference type="Pfam" id="PF13468"/>
    </source>
</evidence>
<evidence type="ECO:0000313" key="3">
    <source>
        <dbReference type="Proteomes" id="UP000198796"/>
    </source>
</evidence>
<dbReference type="OrthoDB" id="8451710at2"/>